<dbReference type="AlphaFoldDB" id="I4ETE3"/>
<evidence type="ECO:0000313" key="2">
    <source>
        <dbReference type="Proteomes" id="UP000006461"/>
    </source>
</evidence>
<dbReference type="EMBL" id="FO203431">
    <property type="protein sequence ID" value="CCH86656.1"/>
    <property type="molecule type" value="Genomic_DNA"/>
</dbReference>
<keyword evidence="2" id="KW-1185">Reference proteome</keyword>
<name>I4ETE3_MODI5</name>
<dbReference type="InterPro" id="IPR029058">
    <property type="entry name" value="AB_hydrolase_fold"/>
</dbReference>
<accession>I4ETE3</accession>
<dbReference type="OrthoDB" id="556502at2"/>
<evidence type="ECO:0008006" key="3">
    <source>
        <dbReference type="Google" id="ProtNLM"/>
    </source>
</evidence>
<reference evidence="1 2" key="1">
    <citation type="journal article" date="2012" name="J. Bacteriol.">
        <title>Genome Sequence of Radiation-Resistant Modestobacter marinus Strain BC501, a Representative Actinobacterium That Thrives on Calcareous Stone Surfaces.</title>
        <authorList>
            <person name="Normand P."/>
            <person name="Gury J."/>
            <person name="Pujic P."/>
            <person name="Chouaia B."/>
            <person name="Crotti E."/>
            <person name="Brusetti L."/>
            <person name="Daffonchio D."/>
            <person name="Vacherie B."/>
            <person name="Barbe V."/>
            <person name="Medigue C."/>
            <person name="Calteau A."/>
            <person name="Ghodhbane-Gtari F."/>
            <person name="Essoussi I."/>
            <person name="Nouioui I."/>
            <person name="Abbassi-Ghozzi I."/>
            <person name="Gtari M."/>
        </authorList>
    </citation>
    <scope>NUCLEOTIDE SEQUENCE [LARGE SCALE GENOMIC DNA]</scope>
    <source>
        <strain evidence="2">BC 501</strain>
    </source>
</reference>
<evidence type="ECO:0000313" key="1">
    <source>
        <dbReference type="EMBL" id="CCH86656.1"/>
    </source>
</evidence>
<proteinExistence type="predicted"/>
<dbReference type="SUPFAM" id="SSF53474">
    <property type="entry name" value="alpha/beta-Hydrolases"/>
    <property type="match status" value="1"/>
</dbReference>
<dbReference type="eggNOG" id="COG1075">
    <property type="taxonomic scope" value="Bacteria"/>
</dbReference>
<dbReference type="KEGG" id="mmar:MODMU_1206"/>
<gene>
    <name evidence="1" type="ordered locus">MODMU_1206</name>
</gene>
<dbReference type="OMA" id="FYGFNEG"/>
<dbReference type="Gene3D" id="3.40.50.1820">
    <property type="entry name" value="alpha/beta hydrolase"/>
    <property type="match status" value="1"/>
</dbReference>
<protein>
    <recommendedName>
        <fullName evidence="3">Alpha/beta hydrolase</fullName>
    </recommendedName>
</protein>
<dbReference type="HOGENOM" id="CLU_514754_0_0_11"/>
<dbReference type="Proteomes" id="UP000006461">
    <property type="component" value="Chromosome"/>
</dbReference>
<organism evidence="1 2">
    <name type="scientific">Modestobacter italicus (strain DSM 44449 / CECT 9708 / BC 501)</name>
    <dbReference type="NCBI Taxonomy" id="2732864"/>
    <lineage>
        <taxon>Bacteria</taxon>
        <taxon>Bacillati</taxon>
        <taxon>Actinomycetota</taxon>
        <taxon>Actinomycetes</taxon>
        <taxon>Geodermatophilales</taxon>
        <taxon>Geodermatophilaceae</taxon>
        <taxon>Modestobacter</taxon>
    </lineage>
</organism>
<sequence length="507" mass="55342">MRLPIIYVRGFAGDTRGIDRAVDDPFYGFNEGSVHVRVGGDAQPQFHQFESPLLRLMLDDDGGGTYRPLVQGGQRAFLEAQDDGSVPPRTIWVHRFYDRAASTFGQRPEAFTLERAAEDLYALVQLVRAKTGAPRVHLVAHSMGGLICRSMIQRVVPEATGRPDGAADVVDRLFTYGTPHGGIEFAVGFGLAEELRDFFDLGGAAVFGPDRMWDYLTPADRRDGGPPEGWDPAAMPADGFPLDRVFCLVGTDPADYGAAGGLASRAVGARSDGLVQIDHAYVPGAHRAFVHRSHSGRYGLVNSEEGYQNLRRFLFGDLQVTVELRGLTRPDPGDDVVWQLETQLAIRGLPVVVHEQTTAHQCPVQLEWPDPGTDDDSNPVPLLTTFLLSDQAPAPRPARLRHALRLRLISLREEHGCCRFGDHLEQTADVEDTLVVDIEPGLPCPRAWATWNSQIPGAIRDWEPAGPPIGDADGTTGVWCTEVPLPATARPVLGPRARVRLTVTARG</sequence>
<dbReference type="PATRIC" id="fig|477641.3.peg.1138"/>